<proteinExistence type="predicted"/>
<dbReference type="EMBL" id="JANEYF010004432">
    <property type="protein sequence ID" value="KAJ8931221.1"/>
    <property type="molecule type" value="Genomic_DNA"/>
</dbReference>
<gene>
    <name evidence="2" type="ORF">NQ314_015892</name>
</gene>
<reference evidence="2" key="1">
    <citation type="journal article" date="2023" name="Insect Mol. Biol.">
        <title>Genome sequencing provides insights into the evolution of gene families encoding plant cell wall-degrading enzymes in longhorned beetles.</title>
        <authorList>
            <person name="Shin N.R."/>
            <person name="Okamura Y."/>
            <person name="Kirsch R."/>
            <person name="Pauchet Y."/>
        </authorList>
    </citation>
    <scope>NUCLEOTIDE SEQUENCE</scope>
    <source>
        <strain evidence="2">RBIC_L_NR</strain>
    </source>
</reference>
<name>A0AAV8WYB6_9CUCU</name>
<accession>A0AAV8WYB6</accession>
<comment type="caution">
    <text evidence="2">The sequence shown here is derived from an EMBL/GenBank/DDBJ whole genome shotgun (WGS) entry which is preliminary data.</text>
</comment>
<feature type="signal peptide" evidence="1">
    <location>
        <begin position="1"/>
        <end position="22"/>
    </location>
</feature>
<protein>
    <submittedName>
        <fullName evidence="2">Uncharacterized protein</fullName>
    </submittedName>
</protein>
<organism evidence="2 3">
    <name type="scientific">Rhamnusium bicolor</name>
    <dbReference type="NCBI Taxonomy" id="1586634"/>
    <lineage>
        <taxon>Eukaryota</taxon>
        <taxon>Metazoa</taxon>
        <taxon>Ecdysozoa</taxon>
        <taxon>Arthropoda</taxon>
        <taxon>Hexapoda</taxon>
        <taxon>Insecta</taxon>
        <taxon>Pterygota</taxon>
        <taxon>Neoptera</taxon>
        <taxon>Endopterygota</taxon>
        <taxon>Coleoptera</taxon>
        <taxon>Polyphaga</taxon>
        <taxon>Cucujiformia</taxon>
        <taxon>Chrysomeloidea</taxon>
        <taxon>Cerambycidae</taxon>
        <taxon>Lepturinae</taxon>
        <taxon>Rhagiini</taxon>
        <taxon>Rhamnusium</taxon>
    </lineage>
</organism>
<sequence length="171" mass="18922">MEKGLLLLTLYWCVGFLRDVLAETVKDNEDLQSSYSDKIVYDYITPVIPLSGISVPNQPIKQYGFNGYIPSNLPLLPQPQIPKIDLNAIIDGNPLLAALLLSASLGLSPKSATSNHPELLPINPYIALLLSQYGRYVPHHGTGRGLYGYAASNNYHNNKPFGSYKIYEETK</sequence>
<feature type="chain" id="PRO_5043563869" evidence="1">
    <location>
        <begin position="23"/>
        <end position="171"/>
    </location>
</feature>
<keyword evidence="3" id="KW-1185">Reference proteome</keyword>
<dbReference type="AlphaFoldDB" id="A0AAV8WYB6"/>
<evidence type="ECO:0000313" key="2">
    <source>
        <dbReference type="EMBL" id="KAJ8931221.1"/>
    </source>
</evidence>
<evidence type="ECO:0000313" key="3">
    <source>
        <dbReference type="Proteomes" id="UP001162156"/>
    </source>
</evidence>
<keyword evidence="1" id="KW-0732">Signal</keyword>
<evidence type="ECO:0000256" key="1">
    <source>
        <dbReference type="SAM" id="SignalP"/>
    </source>
</evidence>
<dbReference type="Proteomes" id="UP001162156">
    <property type="component" value="Unassembled WGS sequence"/>
</dbReference>